<evidence type="ECO:0000256" key="3">
    <source>
        <dbReference type="ARBA" id="ARBA00022679"/>
    </source>
</evidence>
<dbReference type="PANTHER" id="PTHR34382:SF7">
    <property type="entry name" value="PTS SYSTEM N,N'-DIACETYLCHITOBIOSE-SPECIFIC EIIA COMPONENT"/>
    <property type="match status" value="1"/>
</dbReference>
<keyword evidence="6" id="KW-1185">Reference proteome</keyword>
<keyword evidence="3" id="KW-0808">Transferase</keyword>
<accession>A0AA47B3Q2</accession>
<evidence type="ECO:0000256" key="4">
    <source>
        <dbReference type="ARBA" id="ARBA00022683"/>
    </source>
</evidence>
<evidence type="ECO:0000256" key="1">
    <source>
        <dbReference type="ARBA" id="ARBA00022448"/>
    </source>
</evidence>
<dbReference type="GO" id="GO:0016740">
    <property type="term" value="F:transferase activity"/>
    <property type="evidence" value="ECO:0007669"/>
    <property type="project" value="UniProtKB-KW"/>
</dbReference>
<dbReference type="Gene3D" id="1.20.58.80">
    <property type="entry name" value="Phosphotransferase system, lactose/cellobiose-type IIA subunit"/>
    <property type="match status" value="1"/>
</dbReference>
<dbReference type="SUPFAM" id="SSF46973">
    <property type="entry name" value="Enzyme IIa from lactose specific PTS, IIa-lac"/>
    <property type="match status" value="1"/>
</dbReference>
<organism evidence="5 6">
    <name type="scientific">Lactobacillus helsingborgensis</name>
    <dbReference type="NCBI Taxonomy" id="1218494"/>
    <lineage>
        <taxon>Bacteria</taxon>
        <taxon>Bacillati</taxon>
        <taxon>Bacillota</taxon>
        <taxon>Bacilli</taxon>
        <taxon>Lactobacillales</taxon>
        <taxon>Lactobacillaceae</taxon>
        <taxon>Lactobacillus</taxon>
    </lineage>
</organism>
<keyword evidence="2" id="KW-0762">Sugar transport</keyword>
<dbReference type="InterPro" id="IPR036542">
    <property type="entry name" value="PTS_IIA_lac/cel_sf"/>
</dbReference>
<reference evidence="5" key="1">
    <citation type="submission" date="2021-09" db="EMBL/GenBank/DDBJ databases">
        <title>Lactobacillus species from Apis mellifera, Switzerland.</title>
        <authorList>
            <person name="Pfister J."/>
            <person name="Brown A."/>
            <person name="Neumann P."/>
            <person name="Collaud A."/>
            <person name="Retschnig G."/>
            <person name="Perreten V."/>
        </authorList>
    </citation>
    <scope>NUCLEOTIDE SEQUENCE</scope>
    <source>
        <strain evidence="5">IBH002</strain>
    </source>
</reference>
<protein>
    <submittedName>
        <fullName evidence="5">PTS lactose/cellobiose transporter subunit IIA</fullName>
    </submittedName>
</protein>
<dbReference type="GO" id="GO:0009401">
    <property type="term" value="P:phosphoenolpyruvate-dependent sugar phosphotransferase system"/>
    <property type="evidence" value="ECO:0007669"/>
    <property type="project" value="UniProtKB-KW"/>
</dbReference>
<keyword evidence="1" id="KW-0813">Transport</keyword>
<dbReference type="RefSeq" id="WP_046327760.1">
    <property type="nucleotide sequence ID" value="NZ_CP084389.1"/>
</dbReference>
<evidence type="ECO:0000313" key="6">
    <source>
        <dbReference type="Proteomes" id="UP001164557"/>
    </source>
</evidence>
<keyword evidence="4" id="KW-0598">Phosphotransferase system</keyword>
<gene>
    <name evidence="5" type="ORF">LDX53_08330</name>
</gene>
<name>A0AA47B3Q2_9LACO</name>
<dbReference type="AlphaFoldDB" id="A0AA47B3Q2"/>
<evidence type="ECO:0000313" key="5">
    <source>
        <dbReference type="EMBL" id="UZX29564.1"/>
    </source>
</evidence>
<evidence type="ECO:0000256" key="2">
    <source>
        <dbReference type="ARBA" id="ARBA00022597"/>
    </source>
</evidence>
<dbReference type="Pfam" id="PF02255">
    <property type="entry name" value="PTS_IIA"/>
    <property type="match status" value="1"/>
</dbReference>
<sequence length="112" mass="12629">MKGLEESSFEIISHSGQAKTEIMTAIANSRDTVKDPQPLLKDAKEELKKAQNVHLKVISDFAKTGKSNIDPLYMHAEDQMITAETFLDLATELIKTNSEINKLKQEKRNNKD</sequence>
<dbReference type="PANTHER" id="PTHR34382">
    <property type="entry name" value="PTS SYSTEM N,N'-DIACETYLCHITOBIOSE-SPECIFIC EIIA COMPONENT"/>
    <property type="match status" value="1"/>
</dbReference>
<dbReference type="EMBL" id="CP084389">
    <property type="protein sequence ID" value="UZX29564.1"/>
    <property type="molecule type" value="Genomic_DNA"/>
</dbReference>
<dbReference type="Proteomes" id="UP001164557">
    <property type="component" value="Chromosome"/>
</dbReference>
<dbReference type="InterPro" id="IPR003188">
    <property type="entry name" value="PTS_IIA_lac/cel"/>
</dbReference>
<proteinExistence type="predicted"/>